<evidence type="ECO:0000256" key="1">
    <source>
        <dbReference type="SAM" id="MobiDB-lite"/>
    </source>
</evidence>
<evidence type="ECO:0000313" key="4">
    <source>
        <dbReference type="Proteomes" id="UP000322918"/>
    </source>
</evidence>
<keyword evidence="2" id="KW-1133">Transmembrane helix</keyword>
<accession>A0A5M9HH40</accession>
<proteinExistence type="predicted"/>
<keyword evidence="4" id="KW-1185">Reference proteome</keyword>
<dbReference type="Proteomes" id="UP000322918">
    <property type="component" value="Unassembled WGS sequence"/>
</dbReference>
<comment type="caution">
    <text evidence="3">The sequence shown here is derived from an EMBL/GenBank/DDBJ whole genome shotgun (WGS) entry which is preliminary data.</text>
</comment>
<evidence type="ECO:0000256" key="2">
    <source>
        <dbReference type="SAM" id="Phobius"/>
    </source>
</evidence>
<protein>
    <recommendedName>
        <fullName evidence="5">LapA family protein</fullName>
    </recommendedName>
</protein>
<name>A0A5M9HH40_9SPHI</name>
<reference evidence="3 4" key="1">
    <citation type="submission" date="2019-09" db="EMBL/GenBank/DDBJ databases">
        <title>Pararcticibacter amylolyticus gen. nov., sp. nov., isolated from a rottenly hemp rope, and reclassification of Pedobacter tournemirensis as Pararcticibacter tournemirensis comb. nov.</title>
        <authorList>
            <person name="Cai Y."/>
        </authorList>
    </citation>
    <scope>NUCLEOTIDE SEQUENCE [LARGE SCALE GENOMIC DNA]</scope>
    <source>
        <strain evidence="3 4">TF5-37.2-LB10</strain>
    </source>
</reference>
<evidence type="ECO:0000313" key="3">
    <source>
        <dbReference type="EMBL" id="KAA8486326.1"/>
    </source>
</evidence>
<dbReference type="AlphaFoldDB" id="A0A5M9HH40"/>
<sequence>MSGKTIFIIVATVLVTIVLMNNTEEIDFWIFGIAKIPKLAILGAMFAIGFVLGVMAARPRKQKIIVNDHSSTTAEPDDYQPKLSDEDRDYIS</sequence>
<gene>
    <name evidence="3" type="ORF">F1649_01730</name>
</gene>
<dbReference type="EMBL" id="VWNE01000002">
    <property type="protein sequence ID" value="KAA8486326.1"/>
    <property type="molecule type" value="Genomic_DNA"/>
</dbReference>
<feature type="region of interest" description="Disordered" evidence="1">
    <location>
        <begin position="67"/>
        <end position="92"/>
    </location>
</feature>
<feature type="compositionally biased region" description="Basic and acidic residues" evidence="1">
    <location>
        <begin position="79"/>
        <end position="92"/>
    </location>
</feature>
<dbReference type="OrthoDB" id="798432at2"/>
<dbReference type="RefSeq" id="WP_141816129.1">
    <property type="nucleotide sequence ID" value="NZ_VFPL01000001.1"/>
</dbReference>
<organism evidence="3 4">
    <name type="scientific">Arcticibacter tournemirensis</name>
    <dbReference type="NCBI Taxonomy" id="699437"/>
    <lineage>
        <taxon>Bacteria</taxon>
        <taxon>Pseudomonadati</taxon>
        <taxon>Bacteroidota</taxon>
        <taxon>Sphingobacteriia</taxon>
        <taxon>Sphingobacteriales</taxon>
        <taxon>Sphingobacteriaceae</taxon>
        <taxon>Arcticibacter</taxon>
    </lineage>
</organism>
<feature type="transmembrane region" description="Helical" evidence="2">
    <location>
        <begin position="36"/>
        <end position="57"/>
    </location>
</feature>
<evidence type="ECO:0008006" key="5">
    <source>
        <dbReference type="Google" id="ProtNLM"/>
    </source>
</evidence>
<keyword evidence="2" id="KW-0472">Membrane</keyword>
<keyword evidence="2" id="KW-0812">Transmembrane</keyword>